<dbReference type="Gramene" id="MELO3C031039.2.1">
    <property type="protein sequence ID" value="MELO3C031039.2.1"/>
    <property type="gene ID" value="MELO3C031039.2"/>
</dbReference>
<reference evidence="2" key="1">
    <citation type="submission" date="2023-03" db="UniProtKB">
        <authorList>
            <consortium name="EnsemblPlants"/>
        </authorList>
    </citation>
    <scope>IDENTIFICATION</scope>
</reference>
<organism evidence="2">
    <name type="scientific">Cucumis melo</name>
    <name type="common">Muskmelon</name>
    <dbReference type="NCBI Taxonomy" id="3656"/>
    <lineage>
        <taxon>Eukaryota</taxon>
        <taxon>Viridiplantae</taxon>
        <taxon>Streptophyta</taxon>
        <taxon>Embryophyta</taxon>
        <taxon>Tracheophyta</taxon>
        <taxon>Spermatophyta</taxon>
        <taxon>Magnoliopsida</taxon>
        <taxon>eudicotyledons</taxon>
        <taxon>Gunneridae</taxon>
        <taxon>Pentapetalae</taxon>
        <taxon>rosids</taxon>
        <taxon>fabids</taxon>
        <taxon>Cucurbitales</taxon>
        <taxon>Cucurbitaceae</taxon>
        <taxon>Benincaseae</taxon>
        <taxon>Cucumis</taxon>
    </lineage>
</organism>
<accession>A0A9I9EAI1</accession>
<evidence type="ECO:0000313" key="2">
    <source>
        <dbReference type="EnsemblPlants" id="MELO3C031039.2.1"/>
    </source>
</evidence>
<dbReference type="EnsemblPlants" id="MELO3C031039.2.1">
    <property type="protein sequence ID" value="MELO3C031039.2.1"/>
    <property type="gene ID" value="MELO3C031039.2"/>
</dbReference>
<evidence type="ECO:0000256" key="1">
    <source>
        <dbReference type="SAM" id="SignalP"/>
    </source>
</evidence>
<feature type="chain" id="PRO_5039911810" evidence="1">
    <location>
        <begin position="18"/>
        <end position="270"/>
    </location>
</feature>
<feature type="signal peptide" evidence="1">
    <location>
        <begin position="1"/>
        <end position="17"/>
    </location>
</feature>
<sequence length="270" mass="29929">MRMIWLKLGLMLGSSTQHDCTINASSGGVIGSLPHNVALYAIITKINKIERNETFGTLKAAAYAACKLDIPSNGIRLGKYATRRIKKNTSGAIQRQSIARATSKAKLMAIRGSSCCLRLFIRYFLSDIPGNSSVTITIRGTLQLDFLTLTRFSCFTRDIIFTSRAKRLSSAALSSGVLPRWRTLMATIWSRHPEQQNGSRFKLAINEKKKECLRSRAGDGFGIKTKLSGQSREYRSSIRGVCLRVKTLLGISSLKVWTQLCLISKPPKKP</sequence>
<dbReference type="AlphaFoldDB" id="A0A9I9EAI1"/>
<proteinExistence type="predicted"/>
<protein>
    <submittedName>
        <fullName evidence="2">Uncharacterized protein</fullName>
    </submittedName>
</protein>
<name>A0A9I9EAI1_CUCME</name>
<keyword evidence="1" id="KW-0732">Signal</keyword>